<reference evidence="1" key="1">
    <citation type="journal article" date="2013" name="Environ. Microbiol.">
        <title>Microbiota from the distal guts of lean and obese adolescents exhibit partial functional redundancy besides clear differences in community structure.</title>
        <authorList>
            <person name="Ferrer M."/>
            <person name="Ruiz A."/>
            <person name="Lanza F."/>
            <person name="Haange S.B."/>
            <person name="Oberbach A."/>
            <person name="Till H."/>
            <person name="Bargiela R."/>
            <person name="Campoy C."/>
            <person name="Segura M.T."/>
            <person name="Richter M."/>
            <person name="von Bergen M."/>
            <person name="Seifert J."/>
            <person name="Suarez A."/>
        </authorList>
    </citation>
    <scope>NUCLEOTIDE SEQUENCE</scope>
</reference>
<gene>
    <name evidence="1" type="ORF">LEA_07414</name>
</gene>
<dbReference type="AlphaFoldDB" id="K1TYA5"/>
<feature type="non-terminal residue" evidence="1">
    <location>
        <position position="1"/>
    </location>
</feature>
<proteinExistence type="predicted"/>
<dbReference type="EMBL" id="AJWY01004882">
    <property type="protein sequence ID" value="EKC71150.1"/>
    <property type="molecule type" value="Genomic_DNA"/>
</dbReference>
<organism evidence="1">
    <name type="scientific">human gut metagenome</name>
    <dbReference type="NCBI Taxonomy" id="408170"/>
    <lineage>
        <taxon>unclassified sequences</taxon>
        <taxon>metagenomes</taxon>
        <taxon>organismal metagenomes</taxon>
    </lineage>
</organism>
<comment type="caution">
    <text evidence="1">The sequence shown here is derived from an EMBL/GenBank/DDBJ whole genome shotgun (WGS) entry which is preliminary data.</text>
</comment>
<protein>
    <submittedName>
        <fullName evidence="1">Uncharacterized protein</fullName>
    </submittedName>
</protein>
<name>K1TYA5_9ZZZZ</name>
<evidence type="ECO:0000313" key="1">
    <source>
        <dbReference type="EMBL" id="EKC71150.1"/>
    </source>
</evidence>
<accession>K1TYA5</accession>
<sequence length="88" mass="10353">ALSTRQIEKNHVEDTYEAVYTRITEEDVSTLKGLDDFSRVGEYYMLAVEPAEQGYNASYIYCDEETMYIARDQMKLLEGRLPQKEDEW</sequence>